<keyword evidence="2 5" id="KW-0699">rRNA-binding</keyword>
<evidence type="ECO:0000256" key="3">
    <source>
        <dbReference type="ARBA" id="ARBA00022884"/>
    </source>
</evidence>
<dbReference type="GO" id="GO:0043023">
    <property type="term" value="F:ribosomal large subunit binding"/>
    <property type="evidence" value="ECO:0007669"/>
    <property type="project" value="UniProtKB-UniRule"/>
</dbReference>
<reference evidence="7" key="2">
    <citation type="journal article" date="2021" name="PeerJ">
        <title>Extensive microbial diversity within the chicken gut microbiome revealed by metagenomics and culture.</title>
        <authorList>
            <person name="Gilroy R."/>
            <person name="Ravi A."/>
            <person name="Getino M."/>
            <person name="Pursley I."/>
            <person name="Horton D.L."/>
            <person name="Alikhan N.F."/>
            <person name="Baker D."/>
            <person name="Gharbi K."/>
            <person name="Hall N."/>
            <person name="Watson M."/>
            <person name="Adriaenssens E.M."/>
            <person name="Foster-Nyarko E."/>
            <person name="Jarju S."/>
            <person name="Secka A."/>
            <person name="Antonio M."/>
            <person name="Oren A."/>
            <person name="Chaudhuri R.R."/>
            <person name="La Ragione R."/>
            <person name="Hildebrand F."/>
            <person name="Pallen M.J."/>
        </authorList>
    </citation>
    <scope>NUCLEOTIDE SEQUENCE</scope>
    <source>
        <strain evidence="7">17113</strain>
    </source>
</reference>
<dbReference type="GO" id="GO:0019843">
    <property type="term" value="F:rRNA binding"/>
    <property type="evidence" value="ECO:0007669"/>
    <property type="project" value="UniProtKB-UniRule"/>
</dbReference>
<sequence length="87" mass="9731">MRIDKFLKVSRLIKRRELAKALCEAGDVKINGKAAKPSSEVKEGDVLEIHIGRHIIEARAKELRMSALKSQAESMYEITKDQIVGLA</sequence>
<dbReference type="InterPro" id="IPR025490">
    <property type="entry name" value="RqcP"/>
</dbReference>
<keyword evidence="3 5" id="KW-0694">RNA-binding</keyword>
<keyword evidence="4 5" id="KW-0648">Protein biosynthesis</keyword>
<comment type="caution">
    <text evidence="7">The sequence shown here is derived from an EMBL/GenBank/DDBJ whole genome shotgun (WGS) entry which is preliminary data.</text>
</comment>
<evidence type="ECO:0000313" key="8">
    <source>
        <dbReference type="Proteomes" id="UP000823634"/>
    </source>
</evidence>
<dbReference type="CDD" id="cd00165">
    <property type="entry name" value="S4"/>
    <property type="match status" value="1"/>
</dbReference>
<organism evidence="7 8">
    <name type="scientific">Candidatus Alloenteromonas pullistercoris</name>
    <dbReference type="NCBI Taxonomy" id="2840785"/>
    <lineage>
        <taxon>Bacteria</taxon>
        <taxon>Bacillati</taxon>
        <taxon>Bacillota</taxon>
        <taxon>Bacillota incertae sedis</taxon>
        <taxon>Candidatus Alloenteromonas</taxon>
    </lineage>
</organism>
<name>A0A9D9DG64_9FIRM</name>
<evidence type="ECO:0000256" key="4">
    <source>
        <dbReference type="ARBA" id="ARBA00022917"/>
    </source>
</evidence>
<dbReference type="SUPFAM" id="SSF55174">
    <property type="entry name" value="Alpha-L RNA-binding motif"/>
    <property type="match status" value="1"/>
</dbReference>
<dbReference type="GO" id="GO:0072344">
    <property type="term" value="P:rescue of stalled ribosome"/>
    <property type="evidence" value="ECO:0007669"/>
    <property type="project" value="UniProtKB-UniRule"/>
</dbReference>
<dbReference type="InterPro" id="IPR002942">
    <property type="entry name" value="S4_RNA-bd"/>
</dbReference>
<accession>A0A9D9DG64</accession>
<dbReference type="InterPro" id="IPR036986">
    <property type="entry name" value="S4_RNA-bd_sf"/>
</dbReference>
<dbReference type="PIRSF" id="PIRSF038881">
    <property type="entry name" value="RNAbp_HP1423"/>
    <property type="match status" value="1"/>
</dbReference>
<dbReference type="Pfam" id="PF01479">
    <property type="entry name" value="S4"/>
    <property type="match status" value="1"/>
</dbReference>
<evidence type="ECO:0000313" key="7">
    <source>
        <dbReference type="EMBL" id="MBO8425983.1"/>
    </source>
</evidence>
<dbReference type="SMART" id="SM00363">
    <property type="entry name" value="S4"/>
    <property type="match status" value="1"/>
</dbReference>
<evidence type="ECO:0000256" key="5">
    <source>
        <dbReference type="HAMAP-Rule" id="MF_00871"/>
    </source>
</evidence>
<dbReference type="EMBL" id="JADINA010000011">
    <property type="protein sequence ID" value="MBO8425983.1"/>
    <property type="molecule type" value="Genomic_DNA"/>
</dbReference>
<evidence type="ECO:0000256" key="2">
    <source>
        <dbReference type="ARBA" id="ARBA00022730"/>
    </source>
</evidence>
<dbReference type="PROSITE" id="PS50889">
    <property type="entry name" value="S4"/>
    <property type="match status" value="1"/>
</dbReference>
<dbReference type="HAMAP" id="MF_00871">
    <property type="entry name" value="RqcP"/>
    <property type="match status" value="1"/>
</dbReference>
<protein>
    <recommendedName>
        <fullName evidence="5">RQC P-site tRNA stabilizing factor</fullName>
        <shortName evidence="5">RqcP</shortName>
    </recommendedName>
    <alternativeName>
        <fullName evidence="5">Ribosome-associated protein quality control protein P</fullName>
    </alternativeName>
</protein>
<proteinExistence type="inferred from homology"/>
<reference evidence="7" key="1">
    <citation type="submission" date="2020-10" db="EMBL/GenBank/DDBJ databases">
        <authorList>
            <person name="Gilroy R."/>
        </authorList>
    </citation>
    <scope>NUCLEOTIDE SEQUENCE</scope>
    <source>
        <strain evidence="7">17113</strain>
    </source>
</reference>
<dbReference type="Proteomes" id="UP000823634">
    <property type="component" value="Unassembled WGS sequence"/>
</dbReference>
<evidence type="ECO:0000259" key="6">
    <source>
        <dbReference type="SMART" id="SM00363"/>
    </source>
</evidence>
<dbReference type="Gene3D" id="3.10.290.10">
    <property type="entry name" value="RNA-binding S4 domain"/>
    <property type="match status" value="1"/>
</dbReference>
<evidence type="ECO:0000256" key="1">
    <source>
        <dbReference type="ARBA" id="ARBA00022555"/>
    </source>
</evidence>
<comment type="subunit">
    <text evidence="5">Associates with stalled 50S ribosomal subunits. Binds to RqcH, 23S rRNA and the P-site tRNA. Does not require RqcH for association with 50S subunits.</text>
</comment>
<feature type="domain" description="RNA-binding S4" evidence="6">
    <location>
        <begin position="1"/>
        <end position="61"/>
    </location>
</feature>
<gene>
    <name evidence="5" type="primary">rqcP</name>
    <name evidence="7" type="ORF">IAC61_01505</name>
</gene>
<comment type="similarity">
    <text evidence="5">Belongs to the RqcP family.</text>
</comment>
<comment type="function">
    <text evidence="5">Key component of the ribosome quality control system (RQC), a ribosome-associated complex that mediates the extraction of incompletely synthesized nascent chains from stalled ribosomes and their subsequent degradation. RqcH recruits Ala-charged tRNA, and with RqcP directs the elongation of stalled nascent chains on 50S ribosomal subunits, leading to non-templated C-terminal alanine extensions (Ala tail). The Ala tail promotes nascent chain degradation. RqcP is associated with the translocation-like movement of the peptidyl-tRNA from the A-site into the P-site.</text>
</comment>
<dbReference type="AlphaFoldDB" id="A0A9D9DG64"/>
<dbReference type="GO" id="GO:0000049">
    <property type="term" value="F:tRNA binding"/>
    <property type="evidence" value="ECO:0007669"/>
    <property type="project" value="UniProtKB-UniRule"/>
</dbReference>
<keyword evidence="1 5" id="KW-0820">tRNA-binding</keyword>